<comment type="caution">
    <text evidence="1">The sequence shown here is derived from an EMBL/GenBank/DDBJ whole genome shotgun (WGS) entry which is preliminary data.</text>
</comment>
<dbReference type="RefSeq" id="XP_041188736.1">
    <property type="nucleotide sequence ID" value="XM_041343726.1"/>
</dbReference>
<dbReference type="AlphaFoldDB" id="A0A9P7E190"/>
<dbReference type="EMBL" id="JABBWG010000037">
    <property type="protein sequence ID" value="KAG1808643.1"/>
    <property type="molecule type" value="Genomic_DNA"/>
</dbReference>
<evidence type="ECO:0000313" key="1">
    <source>
        <dbReference type="EMBL" id="KAG1808643.1"/>
    </source>
</evidence>
<protein>
    <recommendedName>
        <fullName evidence="3">F-box domain-containing protein</fullName>
    </recommendedName>
</protein>
<dbReference type="Proteomes" id="UP000807769">
    <property type="component" value="Unassembled WGS sequence"/>
</dbReference>
<reference evidence="1" key="1">
    <citation type="journal article" date="2020" name="New Phytol.">
        <title>Comparative genomics reveals dynamic genome evolution in host specialist ectomycorrhizal fungi.</title>
        <authorList>
            <person name="Lofgren L.A."/>
            <person name="Nguyen N.H."/>
            <person name="Vilgalys R."/>
            <person name="Ruytinx J."/>
            <person name="Liao H.L."/>
            <person name="Branco S."/>
            <person name="Kuo A."/>
            <person name="LaButti K."/>
            <person name="Lipzen A."/>
            <person name="Andreopoulos W."/>
            <person name="Pangilinan J."/>
            <person name="Riley R."/>
            <person name="Hundley H."/>
            <person name="Na H."/>
            <person name="Barry K."/>
            <person name="Grigoriev I.V."/>
            <person name="Stajich J.E."/>
            <person name="Kennedy P.G."/>
        </authorList>
    </citation>
    <scope>NUCLEOTIDE SEQUENCE</scope>
    <source>
        <strain evidence="1">MN1</strain>
    </source>
</reference>
<gene>
    <name evidence="1" type="ORF">BJ212DRAFT_641872</name>
</gene>
<sequence length="408" mass="45654">MMAKLETIAHHQYSLCQSTLDDSKRRNNKLYRVTAGDSTHNASPLLWMTLQFMGFSDLPTELALLIFKYAARPNFAQPDTHTPKNPYSSALSLSYVSKVVRRTVLPELLYTVSLPEARHVAAFILALRTQKKYVDRDLSLDYASCVHRMWIGECRGPLRDSNAPFITNFTPSAAEPDSEPDVSLLAPVILAVPSLAIEFVSLDILLGCLKYVCNSDVDLNVDHINSPLPWSTKSLTLSGSISFRWWSFMGTIHGYTFLTSIQHLTLLSSDTCYETHQHFAGDCANDIEPQDSEPYTVPFWMARAPFKKLQTFSRLIPHREQVVAECVPASSAKAIWVELITFPASLLPDHWTLQEIKTFMETQAQVGSIPSIPLPVSCSRRLCVLCLDREKIWAYGCEGPGPLVQASA</sequence>
<name>A0A9P7E190_9AGAM</name>
<dbReference type="GeneID" id="64637742"/>
<dbReference type="OrthoDB" id="2606310at2759"/>
<proteinExistence type="predicted"/>
<keyword evidence="2" id="KW-1185">Reference proteome</keyword>
<evidence type="ECO:0008006" key="3">
    <source>
        <dbReference type="Google" id="ProtNLM"/>
    </source>
</evidence>
<evidence type="ECO:0000313" key="2">
    <source>
        <dbReference type="Proteomes" id="UP000807769"/>
    </source>
</evidence>
<organism evidence="1 2">
    <name type="scientific">Suillus subaureus</name>
    <dbReference type="NCBI Taxonomy" id="48587"/>
    <lineage>
        <taxon>Eukaryota</taxon>
        <taxon>Fungi</taxon>
        <taxon>Dikarya</taxon>
        <taxon>Basidiomycota</taxon>
        <taxon>Agaricomycotina</taxon>
        <taxon>Agaricomycetes</taxon>
        <taxon>Agaricomycetidae</taxon>
        <taxon>Boletales</taxon>
        <taxon>Suillineae</taxon>
        <taxon>Suillaceae</taxon>
        <taxon>Suillus</taxon>
    </lineage>
</organism>
<accession>A0A9P7E190</accession>